<name>A0ABD0LZU1_9CAEN</name>
<dbReference type="AlphaFoldDB" id="A0ABD0LZU1"/>
<evidence type="ECO:0000313" key="2">
    <source>
        <dbReference type="Proteomes" id="UP001519460"/>
    </source>
</evidence>
<dbReference type="Proteomes" id="UP001519460">
    <property type="component" value="Unassembled WGS sequence"/>
</dbReference>
<protein>
    <submittedName>
        <fullName evidence="1">Uncharacterized protein</fullName>
    </submittedName>
</protein>
<accession>A0ABD0LZU1</accession>
<evidence type="ECO:0000313" key="1">
    <source>
        <dbReference type="EMBL" id="KAK7504492.1"/>
    </source>
</evidence>
<dbReference type="EMBL" id="JACVVK020000015">
    <property type="protein sequence ID" value="KAK7504492.1"/>
    <property type="molecule type" value="Genomic_DNA"/>
</dbReference>
<gene>
    <name evidence="1" type="ORF">BaRGS_00004358</name>
</gene>
<proteinExistence type="predicted"/>
<keyword evidence="2" id="KW-1185">Reference proteome</keyword>
<comment type="caution">
    <text evidence="1">The sequence shown here is derived from an EMBL/GenBank/DDBJ whole genome shotgun (WGS) entry which is preliminary data.</text>
</comment>
<sequence length="160" mass="18567">MGLGGGRAQFVLVQKLQRHAKTKEKVELTLQYSRYLRQIFHLSFVSRFVALFRFIQFDFNFKSTPTILRSFYPLLKHNVSLRTFELAFRVSFLESEWFDSTEAVSFPSNSRYLLSQPITARSKDSLNADWTPVVTGAEPPNIRSPSRVSCDSLIFFSRAW</sequence>
<organism evidence="1 2">
    <name type="scientific">Batillaria attramentaria</name>
    <dbReference type="NCBI Taxonomy" id="370345"/>
    <lineage>
        <taxon>Eukaryota</taxon>
        <taxon>Metazoa</taxon>
        <taxon>Spiralia</taxon>
        <taxon>Lophotrochozoa</taxon>
        <taxon>Mollusca</taxon>
        <taxon>Gastropoda</taxon>
        <taxon>Caenogastropoda</taxon>
        <taxon>Sorbeoconcha</taxon>
        <taxon>Cerithioidea</taxon>
        <taxon>Batillariidae</taxon>
        <taxon>Batillaria</taxon>
    </lineage>
</organism>
<reference evidence="1 2" key="1">
    <citation type="journal article" date="2023" name="Sci. Data">
        <title>Genome assembly of the Korean intertidal mud-creeper Batillaria attramentaria.</title>
        <authorList>
            <person name="Patra A.K."/>
            <person name="Ho P.T."/>
            <person name="Jun S."/>
            <person name="Lee S.J."/>
            <person name="Kim Y."/>
            <person name="Won Y.J."/>
        </authorList>
    </citation>
    <scope>NUCLEOTIDE SEQUENCE [LARGE SCALE GENOMIC DNA]</scope>
    <source>
        <strain evidence="1">Wonlab-2016</strain>
    </source>
</reference>